<organism evidence="1 2">
    <name type="scientific">Blastopirellula marina DSM 3645</name>
    <dbReference type="NCBI Taxonomy" id="314230"/>
    <lineage>
        <taxon>Bacteria</taxon>
        <taxon>Pseudomonadati</taxon>
        <taxon>Planctomycetota</taxon>
        <taxon>Planctomycetia</taxon>
        <taxon>Pirellulales</taxon>
        <taxon>Pirellulaceae</taxon>
        <taxon>Blastopirellula</taxon>
    </lineage>
</organism>
<reference evidence="1 2" key="1">
    <citation type="submission" date="2006-02" db="EMBL/GenBank/DDBJ databases">
        <authorList>
            <person name="Amann R."/>
            <person name="Ferriera S."/>
            <person name="Johnson J."/>
            <person name="Kravitz S."/>
            <person name="Halpern A."/>
            <person name="Remington K."/>
            <person name="Beeson K."/>
            <person name="Tran B."/>
            <person name="Rogers Y.-H."/>
            <person name="Friedman R."/>
            <person name="Venter J.C."/>
        </authorList>
    </citation>
    <scope>NUCLEOTIDE SEQUENCE [LARGE SCALE GENOMIC DNA]</scope>
    <source>
        <strain evidence="1 2">DSM 3645</strain>
    </source>
</reference>
<accession>A4A2W2</accession>
<evidence type="ECO:0000313" key="2">
    <source>
        <dbReference type="Proteomes" id="UP000004358"/>
    </source>
</evidence>
<comment type="caution">
    <text evidence="1">The sequence shown here is derived from an EMBL/GenBank/DDBJ whole genome shotgun (WGS) entry which is preliminary data.</text>
</comment>
<protein>
    <submittedName>
        <fullName evidence="1">Uncharacterized protein</fullName>
    </submittedName>
</protein>
<name>A4A2W2_9BACT</name>
<evidence type="ECO:0000313" key="1">
    <source>
        <dbReference type="EMBL" id="EAQ76892.1"/>
    </source>
</evidence>
<sequence>MSQYACHCCQQVFDKATDPCFIVRLTAFLEIEPQLDEYDLHDTDHDHLSAISDAIEKIQSLDDPTLHEDHLERNFQLCRDCYQRFMADPISRDVSASISFSAN</sequence>
<dbReference type="OrthoDB" id="285275at2"/>
<dbReference type="Proteomes" id="UP000004358">
    <property type="component" value="Unassembled WGS sequence"/>
</dbReference>
<dbReference type="RefSeq" id="WP_002651488.1">
    <property type="nucleotide sequence ID" value="NZ_CH672376.1"/>
</dbReference>
<dbReference type="AlphaFoldDB" id="A4A2W2"/>
<proteinExistence type="predicted"/>
<dbReference type="HOGENOM" id="CLU_2331295_0_0_0"/>
<dbReference type="EMBL" id="AANZ01000053">
    <property type="protein sequence ID" value="EAQ76892.1"/>
    <property type="molecule type" value="Genomic_DNA"/>
</dbReference>
<gene>
    <name evidence="1" type="ORF">DSM3645_17941</name>
</gene>